<dbReference type="Gene3D" id="3.90.950.20">
    <property type="entry name" value="CinA-like"/>
    <property type="match status" value="1"/>
</dbReference>
<organism evidence="2">
    <name type="scientific">hydrothermal vent metagenome</name>
    <dbReference type="NCBI Taxonomy" id="652676"/>
    <lineage>
        <taxon>unclassified sequences</taxon>
        <taxon>metagenomes</taxon>
        <taxon>ecological metagenomes</taxon>
    </lineage>
</organism>
<dbReference type="NCBIfam" id="TIGR00199">
    <property type="entry name" value="PncC_domain"/>
    <property type="match status" value="1"/>
</dbReference>
<evidence type="ECO:0000313" key="2">
    <source>
        <dbReference type="EMBL" id="VAY87258.1"/>
    </source>
</evidence>
<accession>A0A3B1EA61</accession>
<reference evidence="2" key="1">
    <citation type="submission" date="2018-10" db="EMBL/GenBank/DDBJ databases">
        <authorList>
            <person name="Aoki K."/>
        </authorList>
    </citation>
    <scope>NUCLEOTIDE SEQUENCE</scope>
</reference>
<dbReference type="SUPFAM" id="SSF142433">
    <property type="entry name" value="CinA-like"/>
    <property type="match status" value="1"/>
</dbReference>
<proteinExistence type="predicted"/>
<feature type="domain" description="CinA C-terminal" evidence="1">
    <location>
        <begin position="208"/>
        <end position="351"/>
    </location>
</feature>
<dbReference type="Pfam" id="PF02464">
    <property type="entry name" value="CinA"/>
    <property type="match status" value="1"/>
</dbReference>
<evidence type="ECO:0000259" key="1">
    <source>
        <dbReference type="Pfam" id="PF02464"/>
    </source>
</evidence>
<dbReference type="InterPro" id="IPR036653">
    <property type="entry name" value="CinA-like_C"/>
</dbReference>
<gene>
    <name evidence="2" type="ORF">MNB_ARC-1_815</name>
</gene>
<dbReference type="EMBL" id="UOYO01000021">
    <property type="protein sequence ID" value="VAY87258.1"/>
    <property type="molecule type" value="Genomic_DNA"/>
</dbReference>
<dbReference type="AlphaFoldDB" id="A0A3B1EA61"/>
<name>A0A3B1EA61_9ZZZZ</name>
<protein>
    <submittedName>
        <fullName evidence="2">Molybdopterin binding motif, CinA N-terminal domain / C-terminal domain of CinA type S</fullName>
    </submittedName>
</protein>
<dbReference type="InterPro" id="IPR008136">
    <property type="entry name" value="CinA_C"/>
</dbReference>
<sequence length="360" mass="40831">MSISTILVGKEINYNAIFKAYILRHIKNTTQDISTILEINDYYKVDMLDIIKEQKSSQIYIFTSNSSFNLLGKVISSHLKCSTIIKDDFLIPEIFISFDSGSYVIEIFGKQVNVVSCEHKRKLPPILLKQKNIQKKFHIFGFDVDMLNIILEPIASMYNISFDIQEVVPKWHILYINTDFSDIQNFIQASKKLLSHQVILEDDVVPYIIKTFNKRNIYITCAESCTGGLLSSYFTKYPSISDIFELGIVSYSNEIKSDILDVSKDNLFKKGAVSQEVVNDMIKGMLKKSMADYAIAISGIAGPSGGSDSKPVGSVYIGVGDKKNVKIKLYNFDGDREYIQEQSKFMAIKMLVLFAKHDLF</sequence>